<evidence type="ECO:0000313" key="2">
    <source>
        <dbReference type="EMBL" id="KAF2890120.1"/>
    </source>
</evidence>
<dbReference type="AlphaFoldDB" id="A0A8K0CMJ8"/>
<feature type="signal peptide" evidence="1">
    <location>
        <begin position="1"/>
        <end position="19"/>
    </location>
</feature>
<evidence type="ECO:0000256" key="1">
    <source>
        <dbReference type="SAM" id="SignalP"/>
    </source>
</evidence>
<reference evidence="2" key="1">
    <citation type="submission" date="2019-08" db="EMBL/GenBank/DDBJ databases">
        <title>The genome of the North American firefly Photinus pyralis.</title>
        <authorList>
            <consortium name="Photinus pyralis genome working group"/>
            <person name="Fallon T.R."/>
            <person name="Sander Lower S.E."/>
            <person name="Weng J.-K."/>
        </authorList>
    </citation>
    <scope>NUCLEOTIDE SEQUENCE</scope>
    <source>
        <strain evidence="2">TRF0915ILg1</strain>
        <tissue evidence="2">Whole body</tissue>
    </source>
</reference>
<dbReference type="OrthoDB" id="5835829at2759"/>
<comment type="caution">
    <text evidence="2">The sequence shown here is derived from an EMBL/GenBank/DDBJ whole genome shotgun (WGS) entry which is preliminary data.</text>
</comment>
<dbReference type="EMBL" id="VTPC01034982">
    <property type="protein sequence ID" value="KAF2891279.1"/>
    <property type="molecule type" value="Genomic_DNA"/>
</dbReference>
<organism evidence="2 4">
    <name type="scientific">Ignelater luminosus</name>
    <name type="common">Cucubano</name>
    <name type="synonym">Pyrophorus luminosus</name>
    <dbReference type="NCBI Taxonomy" id="2038154"/>
    <lineage>
        <taxon>Eukaryota</taxon>
        <taxon>Metazoa</taxon>
        <taxon>Ecdysozoa</taxon>
        <taxon>Arthropoda</taxon>
        <taxon>Hexapoda</taxon>
        <taxon>Insecta</taxon>
        <taxon>Pterygota</taxon>
        <taxon>Neoptera</taxon>
        <taxon>Endopterygota</taxon>
        <taxon>Coleoptera</taxon>
        <taxon>Polyphaga</taxon>
        <taxon>Elateriformia</taxon>
        <taxon>Elateroidea</taxon>
        <taxon>Elateridae</taxon>
        <taxon>Agrypninae</taxon>
        <taxon>Pyrophorini</taxon>
        <taxon>Ignelater</taxon>
    </lineage>
</organism>
<gene>
    <name evidence="3" type="ORF">ILUMI_14894</name>
    <name evidence="2" type="ORF">ILUMI_16053</name>
</gene>
<feature type="chain" id="PRO_5041627467" evidence="1">
    <location>
        <begin position="20"/>
        <end position="79"/>
    </location>
</feature>
<keyword evidence="4" id="KW-1185">Reference proteome</keyword>
<sequence>MKFVLISVAFIYFLNPIEGIRILGIFPAPSYSHFILGHTLMKELASRGHEVTVISPFPQKTPIKNYKDVDLSKTFKDYE</sequence>
<evidence type="ECO:0000313" key="3">
    <source>
        <dbReference type="EMBL" id="KAF2891279.1"/>
    </source>
</evidence>
<keyword evidence="1" id="KW-0732">Signal</keyword>
<dbReference type="SUPFAM" id="SSF53756">
    <property type="entry name" value="UDP-Glycosyltransferase/glycogen phosphorylase"/>
    <property type="match status" value="1"/>
</dbReference>
<protein>
    <submittedName>
        <fullName evidence="2">Uncharacterized protein</fullName>
    </submittedName>
</protein>
<name>A0A8K0CMJ8_IGNLU</name>
<dbReference type="EMBL" id="VTPC01058022">
    <property type="protein sequence ID" value="KAF2890120.1"/>
    <property type="molecule type" value="Genomic_DNA"/>
</dbReference>
<evidence type="ECO:0000313" key="4">
    <source>
        <dbReference type="Proteomes" id="UP000801492"/>
    </source>
</evidence>
<dbReference type="Proteomes" id="UP000801492">
    <property type="component" value="Unassembled WGS sequence"/>
</dbReference>
<accession>A0A8K0CMJ8</accession>
<feature type="non-terminal residue" evidence="2">
    <location>
        <position position="79"/>
    </location>
</feature>
<proteinExistence type="predicted"/>